<sequence>MTYQNPVQRRPWSEHAQHSRLLSCIRSPHRNNRHSNQRIPRRCQFTRHCLLRSPPRVSTPWSPHRLRSPSAVRRHRRRRRRYQSRCLPSVRQPLRRHLRDRLPATHPRGRSRNRCPRFPTNCGSRPTRRSPQPASSSIRTDPSQSNLSSLRSTRVSIRLFSRHCEAGVFFPRCKTDTRLKPGKTFACTLT</sequence>
<accession>A0A6J5CR76</accession>
<organism evidence="2 3">
    <name type="scientific">Paraburkholderia rhynchosiae</name>
    <dbReference type="NCBI Taxonomy" id="487049"/>
    <lineage>
        <taxon>Bacteria</taxon>
        <taxon>Pseudomonadati</taxon>
        <taxon>Pseudomonadota</taxon>
        <taxon>Betaproteobacteria</taxon>
        <taxon>Burkholderiales</taxon>
        <taxon>Burkholderiaceae</taxon>
        <taxon>Paraburkholderia</taxon>
    </lineage>
</organism>
<feature type="compositionally biased region" description="Polar residues" evidence="1">
    <location>
        <begin position="121"/>
        <end position="151"/>
    </location>
</feature>
<evidence type="ECO:0000313" key="2">
    <source>
        <dbReference type="EMBL" id="CAB3741757.1"/>
    </source>
</evidence>
<evidence type="ECO:0000256" key="1">
    <source>
        <dbReference type="SAM" id="MobiDB-lite"/>
    </source>
</evidence>
<feature type="region of interest" description="Disordered" evidence="1">
    <location>
        <begin position="54"/>
        <end position="151"/>
    </location>
</feature>
<evidence type="ECO:0000313" key="3">
    <source>
        <dbReference type="Proteomes" id="UP000494205"/>
    </source>
</evidence>
<name>A0A6J5CR76_9BURK</name>
<reference evidence="2 3" key="1">
    <citation type="submission" date="2020-04" db="EMBL/GenBank/DDBJ databases">
        <authorList>
            <person name="De Canck E."/>
        </authorList>
    </citation>
    <scope>NUCLEOTIDE SEQUENCE [LARGE SCALE GENOMIC DNA]</scope>
    <source>
        <strain evidence="2 3">LMG 27174</strain>
    </source>
</reference>
<dbReference type="AlphaFoldDB" id="A0A6J5CR76"/>
<protein>
    <submittedName>
        <fullName evidence="2">Uncharacterized protein</fullName>
    </submittedName>
</protein>
<proteinExistence type="predicted"/>
<dbReference type="EMBL" id="CADIJZ010000048">
    <property type="protein sequence ID" value="CAB3741757.1"/>
    <property type="molecule type" value="Genomic_DNA"/>
</dbReference>
<gene>
    <name evidence="2" type="ORF">LMG27174_06788</name>
</gene>
<dbReference type="Proteomes" id="UP000494205">
    <property type="component" value="Unassembled WGS sequence"/>
</dbReference>
<feature type="compositionally biased region" description="Basic residues" evidence="1">
    <location>
        <begin position="64"/>
        <end position="83"/>
    </location>
</feature>